<dbReference type="RefSeq" id="XP_002425992.1">
    <property type="nucleotide sequence ID" value="XM_002425947.1"/>
</dbReference>
<evidence type="ECO:0000256" key="4">
    <source>
        <dbReference type="ARBA" id="ARBA00023242"/>
    </source>
</evidence>
<dbReference type="KEGG" id="phu:Phum_PHUM230600"/>
<dbReference type="HOGENOM" id="CLU_165716_0_0_1"/>
<evidence type="ECO:0000259" key="5">
    <source>
        <dbReference type="PROSITE" id="PS50200"/>
    </source>
</evidence>
<dbReference type="GO" id="GO:0005634">
    <property type="term" value="C:nucleus"/>
    <property type="evidence" value="ECO:0007669"/>
    <property type="project" value="UniProtKB-SubCell"/>
</dbReference>
<evidence type="ECO:0000256" key="3">
    <source>
        <dbReference type="ARBA" id="ARBA00023043"/>
    </source>
</evidence>
<dbReference type="EnsemblMetazoa" id="PHUM230600-RA">
    <property type="protein sequence ID" value="PHUM230600-PA"/>
    <property type="gene ID" value="PHUM230600"/>
</dbReference>
<reference evidence="6" key="1">
    <citation type="submission" date="2007-04" db="EMBL/GenBank/DDBJ databases">
        <title>Annotation of Pediculus humanus corporis strain USDA.</title>
        <authorList>
            <person name="Kirkness E."/>
            <person name="Hannick L."/>
            <person name="Hass B."/>
            <person name="Bruggner R."/>
            <person name="Lawson D."/>
            <person name="Bidwell S."/>
            <person name="Joardar V."/>
            <person name="Caler E."/>
            <person name="Walenz B."/>
            <person name="Inman J."/>
            <person name="Schobel S."/>
            <person name="Galinsky K."/>
            <person name="Amedeo P."/>
            <person name="Strausberg R."/>
        </authorList>
    </citation>
    <scope>NUCLEOTIDE SEQUENCE</scope>
    <source>
        <strain evidence="6">USDA</strain>
    </source>
</reference>
<dbReference type="InParanoid" id="E0VIP8"/>
<dbReference type="STRING" id="121224.E0VIP8"/>
<dbReference type="PROSITE" id="PS50200">
    <property type="entry name" value="RA"/>
    <property type="match status" value="1"/>
</dbReference>
<dbReference type="GO" id="GO:0002039">
    <property type="term" value="F:p53 binding"/>
    <property type="evidence" value="ECO:0007669"/>
    <property type="project" value="InterPro"/>
</dbReference>
<dbReference type="EMBL" id="AAZO01002677">
    <property type="status" value="NOT_ANNOTATED_CDS"/>
    <property type="molecule type" value="Genomic_DNA"/>
</dbReference>
<dbReference type="eggNOG" id="KOG0515">
    <property type="taxonomic scope" value="Eukaryota"/>
</dbReference>
<proteinExistence type="predicted"/>
<dbReference type="Proteomes" id="UP000009046">
    <property type="component" value="Unassembled WGS sequence"/>
</dbReference>
<keyword evidence="8" id="KW-1185">Reference proteome</keyword>
<comment type="subcellular location">
    <subcellularLocation>
        <location evidence="1">Nucleus</location>
    </subcellularLocation>
</comment>
<dbReference type="Pfam" id="PF21801">
    <property type="entry name" value="ASPP2-like_RA"/>
    <property type="match status" value="1"/>
</dbReference>
<dbReference type="GO" id="GO:0042981">
    <property type="term" value="P:regulation of apoptotic process"/>
    <property type="evidence" value="ECO:0007669"/>
    <property type="project" value="InterPro"/>
</dbReference>
<dbReference type="CTD" id="8230043"/>
<dbReference type="AlphaFoldDB" id="E0VIP8"/>
<dbReference type="InterPro" id="IPR029071">
    <property type="entry name" value="Ubiquitin-like_domsf"/>
</dbReference>
<dbReference type="GeneID" id="8230043"/>
<reference evidence="7" key="3">
    <citation type="submission" date="2020-05" db="UniProtKB">
        <authorList>
            <consortium name="EnsemblMetazoa"/>
        </authorList>
    </citation>
    <scope>IDENTIFICATION</scope>
    <source>
        <strain evidence="7">USDA</strain>
    </source>
</reference>
<evidence type="ECO:0000313" key="8">
    <source>
        <dbReference type="Proteomes" id="UP000009046"/>
    </source>
</evidence>
<keyword evidence="2" id="KW-0677">Repeat</keyword>
<gene>
    <name evidence="7" type="primary">8230043</name>
    <name evidence="6" type="ORF">Phum_PHUM230600</name>
</gene>
<protein>
    <recommendedName>
        <fullName evidence="5">Ras-associating domain-containing protein</fullName>
    </recommendedName>
</protein>
<dbReference type="InterPro" id="IPR000159">
    <property type="entry name" value="RA_dom"/>
</dbReference>
<organism>
    <name type="scientific">Pediculus humanus subsp. corporis</name>
    <name type="common">Body louse</name>
    <dbReference type="NCBI Taxonomy" id="121224"/>
    <lineage>
        <taxon>Eukaryota</taxon>
        <taxon>Metazoa</taxon>
        <taxon>Ecdysozoa</taxon>
        <taxon>Arthropoda</taxon>
        <taxon>Hexapoda</taxon>
        <taxon>Insecta</taxon>
        <taxon>Pterygota</taxon>
        <taxon>Neoptera</taxon>
        <taxon>Paraneoptera</taxon>
        <taxon>Psocodea</taxon>
        <taxon>Troctomorpha</taxon>
        <taxon>Phthiraptera</taxon>
        <taxon>Anoplura</taxon>
        <taxon>Pediculidae</taxon>
        <taxon>Pediculus</taxon>
    </lineage>
</organism>
<dbReference type="InterPro" id="IPR048942">
    <property type="entry name" value="ASPP2-like_RA"/>
</dbReference>
<dbReference type="GO" id="GO:0007165">
    <property type="term" value="P:signal transduction"/>
    <property type="evidence" value="ECO:0007669"/>
    <property type="project" value="InterPro"/>
</dbReference>
<evidence type="ECO:0000256" key="1">
    <source>
        <dbReference type="ARBA" id="ARBA00004123"/>
    </source>
</evidence>
<reference evidence="6" key="2">
    <citation type="submission" date="2007-04" db="EMBL/GenBank/DDBJ databases">
        <title>The genome of the human body louse.</title>
        <authorList>
            <consortium name="The Human Body Louse Genome Consortium"/>
            <person name="Kirkness E."/>
            <person name="Walenz B."/>
            <person name="Hass B."/>
            <person name="Bruggner R."/>
            <person name="Strausberg R."/>
        </authorList>
    </citation>
    <scope>NUCLEOTIDE SEQUENCE</scope>
    <source>
        <strain evidence="6">USDA</strain>
    </source>
</reference>
<sequence length="98" mass="11390">MVPIIVRVICEDVITDVPITPETTCYDVVECCRDPGDDLCNLVQIWRNYERILRSEDKPLEILQEWGPQQDEVKFVLRYTVLSKPDNLVKSEILINAK</sequence>
<dbReference type="InterPro" id="IPR047163">
    <property type="entry name" value="ASPP1/2"/>
</dbReference>
<accession>E0VIP8</accession>
<name>E0VIP8_PEDHC</name>
<keyword evidence="4" id="KW-0539">Nucleus</keyword>
<dbReference type="SUPFAM" id="SSF54236">
    <property type="entry name" value="Ubiquitin-like"/>
    <property type="match status" value="1"/>
</dbReference>
<dbReference type="OrthoDB" id="10038642at2759"/>
<evidence type="ECO:0000313" key="6">
    <source>
        <dbReference type="EMBL" id="EEB13254.1"/>
    </source>
</evidence>
<dbReference type="PANTHER" id="PTHR24131">
    <property type="entry name" value="APOPTOSIS-STIMULATING OF P53 PROTEIN"/>
    <property type="match status" value="1"/>
</dbReference>
<feature type="domain" description="Ras-associating" evidence="5">
    <location>
        <begin position="42"/>
        <end position="82"/>
    </location>
</feature>
<evidence type="ECO:0000313" key="7">
    <source>
        <dbReference type="EnsemblMetazoa" id="PHUM230600-PA"/>
    </source>
</evidence>
<dbReference type="Gene3D" id="3.10.20.90">
    <property type="entry name" value="Phosphatidylinositol 3-kinase Catalytic Subunit, Chain A, domain 1"/>
    <property type="match status" value="1"/>
</dbReference>
<dbReference type="VEuPathDB" id="VectorBase:PHUM230600"/>
<dbReference type="EMBL" id="DS235201">
    <property type="protein sequence ID" value="EEB13254.1"/>
    <property type="molecule type" value="Genomic_DNA"/>
</dbReference>
<evidence type="ECO:0000256" key="2">
    <source>
        <dbReference type="ARBA" id="ARBA00022737"/>
    </source>
</evidence>
<keyword evidence="3" id="KW-0040">ANK repeat</keyword>
<dbReference type="PANTHER" id="PTHR24131:SF10">
    <property type="entry name" value="ANKYRIN-REPEAT, SH3-DOMAIN, AND PROLINE-RICH-REGION CONTAINING PROTEIN, ISOFORM B"/>
    <property type="match status" value="1"/>
</dbReference>
<dbReference type="OMA" id="ASLEICC"/>